<feature type="domain" description="DUF4283" evidence="2">
    <location>
        <begin position="91"/>
        <end position="174"/>
    </location>
</feature>
<dbReference type="OrthoDB" id="1302764at2759"/>
<feature type="compositionally biased region" description="Polar residues" evidence="1">
    <location>
        <begin position="280"/>
        <end position="298"/>
    </location>
</feature>
<feature type="region of interest" description="Disordered" evidence="1">
    <location>
        <begin position="280"/>
        <end position="327"/>
    </location>
</feature>
<comment type="caution">
    <text evidence="3">The sequence shown here is derived from an EMBL/GenBank/DDBJ whole genome shotgun (WGS) entry which is preliminary data.</text>
</comment>
<dbReference type="EMBL" id="JRKL02012856">
    <property type="protein sequence ID" value="KAF3943584.1"/>
    <property type="molecule type" value="Genomic_DNA"/>
</dbReference>
<feature type="region of interest" description="Disordered" evidence="1">
    <location>
        <begin position="384"/>
        <end position="415"/>
    </location>
</feature>
<accession>A0A8J4Q9T8</accession>
<dbReference type="Pfam" id="PF14111">
    <property type="entry name" value="DUF4283"/>
    <property type="match status" value="1"/>
</dbReference>
<evidence type="ECO:0000313" key="3">
    <source>
        <dbReference type="EMBL" id="KAF3943584.1"/>
    </source>
</evidence>
<organism evidence="3 4">
    <name type="scientific">Castanea mollissima</name>
    <name type="common">Chinese chestnut</name>
    <dbReference type="NCBI Taxonomy" id="60419"/>
    <lineage>
        <taxon>Eukaryota</taxon>
        <taxon>Viridiplantae</taxon>
        <taxon>Streptophyta</taxon>
        <taxon>Embryophyta</taxon>
        <taxon>Tracheophyta</taxon>
        <taxon>Spermatophyta</taxon>
        <taxon>Magnoliopsida</taxon>
        <taxon>eudicotyledons</taxon>
        <taxon>Gunneridae</taxon>
        <taxon>Pentapetalae</taxon>
        <taxon>rosids</taxon>
        <taxon>fabids</taxon>
        <taxon>Fagales</taxon>
        <taxon>Fagaceae</taxon>
        <taxon>Castanea</taxon>
    </lineage>
</organism>
<feature type="region of interest" description="Disordered" evidence="1">
    <location>
        <begin position="1"/>
        <end position="48"/>
    </location>
</feature>
<name>A0A8J4Q9T8_9ROSI</name>
<protein>
    <recommendedName>
        <fullName evidence="2">DUF4283 domain-containing protein</fullName>
    </recommendedName>
</protein>
<dbReference type="PANTHER" id="PTHR31286">
    <property type="entry name" value="GLYCINE-RICH CELL WALL STRUCTURAL PROTEIN 1.8-LIKE"/>
    <property type="match status" value="1"/>
</dbReference>
<evidence type="ECO:0000259" key="2">
    <source>
        <dbReference type="Pfam" id="PF14111"/>
    </source>
</evidence>
<keyword evidence="4" id="KW-1185">Reference proteome</keyword>
<dbReference type="InterPro" id="IPR040256">
    <property type="entry name" value="At4g02000-like"/>
</dbReference>
<dbReference type="PANTHER" id="PTHR31286:SF99">
    <property type="entry name" value="DUF4283 DOMAIN-CONTAINING PROTEIN"/>
    <property type="match status" value="1"/>
</dbReference>
<evidence type="ECO:0000256" key="1">
    <source>
        <dbReference type="SAM" id="MobiDB-lite"/>
    </source>
</evidence>
<dbReference type="Proteomes" id="UP000737018">
    <property type="component" value="Unassembled WGS sequence"/>
</dbReference>
<feature type="region of interest" description="Disordered" evidence="1">
    <location>
        <begin position="466"/>
        <end position="503"/>
    </location>
</feature>
<dbReference type="InterPro" id="IPR025558">
    <property type="entry name" value="DUF4283"/>
</dbReference>
<proteinExistence type="predicted"/>
<gene>
    <name evidence="3" type="ORF">CMV_029874</name>
</gene>
<dbReference type="AlphaFoldDB" id="A0A8J4Q9T8"/>
<sequence>MENRSNTMYRNYHVHHPENTDDEYAEQAFSRKNGRKTKKCSSSDESESSTLNLNFNLRACQEGDDHDMDANECPTTVEVKFSPTELAPIINQFRYSLIIYVHGKMISCKNLYTRLASQLSLFGPYQLFDQGLGFFLLKLSNSLDHTMVVFKEPLSIPNYCVSLLNWAPNFRPSETNITHVDVWVQLPELPLEYYAFLSRIASTIGVRLLKIDPITETRKMCKFARFCVRVDVTRPLPALIKIGEIWQRVKYEGLEMVCSQCRCYGHVHRNCLGQLTSATTNASRGQASTSNVLMNSSTGHRKSDASKIVMSESGSTTSDDSPRHQVRPCKDLHQHHQREISGPQRLPLVQNRNIATGTESNLELIDQPKSRASVIAESNTRSMQRMNPLPGEGTSLSPTKEGTQIHPAHKDIPPSMTESLRPEEVFPDEFSIAASSNTLPQYYTQHLCHQPAHEMVKKAFHSIPTQLHPKQPQTSSSVTALPRPSPMGKESIQRNSKGIHQPKEKEISNTPVMEVSTDIQPTLYSIKPEVASLDIGVSKTGMTNQHVIRFLPRCPADSETVSQSNLEKLLYVGAEPNNIILIQTLKCLQQHKNLSMVLLFGKRSIGNDVIQALEKNKLTGSYYIDSAVFDDGVWLFWRKEDVEIDVSTPKYSHQINASVRFLPHRSNTMRCGTAKSSESNAPYAR</sequence>
<reference evidence="3" key="1">
    <citation type="submission" date="2020-03" db="EMBL/GenBank/DDBJ databases">
        <title>Castanea mollissima Vanexum genome sequencing.</title>
        <authorList>
            <person name="Staton M."/>
        </authorList>
    </citation>
    <scope>NUCLEOTIDE SEQUENCE</scope>
    <source>
        <tissue evidence="3">Leaf</tissue>
    </source>
</reference>
<evidence type="ECO:0000313" key="4">
    <source>
        <dbReference type="Proteomes" id="UP000737018"/>
    </source>
</evidence>